<evidence type="ECO:0000256" key="3">
    <source>
        <dbReference type="ARBA" id="ARBA00022490"/>
    </source>
</evidence>
<keyword evidence="5" id="KW-0378">Hydrolase</keyword>
<evidence type="ECO:0000256" key="7">
    <source>
        <dbReference type="ARBA" id="ARBA00030836"/>
    </source>
</evidence>
<keyword evidence="10" id="KW-1185">Reference proteome</keyword>
<keyword evidence="4" id="KW-0645">Protease</keyword>
<evidence type="ECO:0000256" key="1">
    <source>
        <dbReference type="ARBA" id="ARBA00006641"/>
    </source>
</evidence>
<dbReference type="EMBL" id="CP054836">
    <property type="protein sequence ID" value="QKV18387.1"/>
    <property type="molecule type" value="Genomic_DNA"/>
</dbReference>
<comment type="similarity">
    <text evidence="1">Belongs to the peptidase C15 family.</text>
</comment>
<dbReference type="InterPro" id="IPR016125">
    <property type="entry name" value="Peptidase_C15-like"/>
</dbReference>
<gene>
    <name evidence="9" type="ORF">HTY61_07935</name>
</gene>
<evidence type="ECO:0000256" key="8">
    <source>
        <dbReference type="ARBA" id="ARBA00031559"/>
    </source>
</evidence>
<evidence type="ECO:0000313" key="9">
    <source>
        <dbReference type="EMBL" id="QKV18387.1"/>
    </source>
</evidence>
<evidence type="ECO:0000256" key="6">
    <source>
        <dbReference type="ARBA" id="ARBA00022807"/>
    </source>
</evidence>
<dbReference type="PIRSF" id="PIRSF015592">
    <property type="entry name" value="Prld-crbxl_pptds"/>
    <property type="match status" value="1"/>
</dbReference>
<dbReference type="Gene3D" id="3.40.630.20">
    <property type="entry name" value="Peptidase C15, pyroglutamyl peptidase I-like"/>
    <property type="match status" value="1"/>
</dbReference>
<dbReference type="Pfam" id="PF01470">
    <property type="entry name" value="Peptidase_C15"/>
    <property type="match status" value="1"/>
</dbReference>
<name>A0A6N1VHB5_9HYPH</name>
<dbReference type="KEGG" id="orm:HTY61_07935"/>
<evidence type="ECO:0000256" key="4">
    <source>
        <dbReference type="ARBA" id="ARBA00022670"/>
    </source>
</evidence>
<evidence type="ECO:0000256" key="2">
    <source>
        <dbReference type="ARBA" id="ARBA00019191"/>
    </source>
</evidence>
<evidence type="ECO:0000313" key="10">
    <source>
        <dbReference type="Proteomes" id="UP000509367"/>
    </source>
</evidence>
<dbReference type="GO" id="GO:0006508">
    <property type="term" value="P:proteolysis"/>
    <property type="evidence" value="ECO:0007669"/>
    <property type="project" value="UniProtKB-KW"/>
</dbReference>
<keyword evidence="3" id="KW-0963">Cytoplasm</keyword>
<organism evidence="9 10">
    <name type="scientific">Oricola thermophila</name>
    <dbReference type="NCBI Taxonomy" id="2742145"/>
    <lineage>
        <taxon>Bacteria</taxon>
        <taxon>Pseudomonadati</taxon>
        <taxon>Pseudomonadota</taxon>
        <taxon>Alphaproteobacteria</taxon>
        <taxon>Hyphomicrobiales</taxon>
        <taxon>Ahrensiaceae</taxon>
        <taxon>Oricola</taxon>
    </lineage>
</organism>
<dbReference type="GO" id="GO:0005829">
    <property type="term" value="C:cytosol"/>
    <property type="evidence" value="ECO:0007669"/>
    <property type="project" value="InterPro"/>
</dbReference>
<dbReference type="SUPFAM" id="SSF53182">
    <property type="entry name" value="Pyrrolidone carboxyl peptidase (pyroglutamate aminopeptidase)"/>
    <property type="match status" value="1"/>
</dbReference>
<dbReference type="RefSeq" id="WP_175276281.1">
    <property type="nucleotide sequence ID" value="NZ_CP054836.1"/>
</dbReference>
<dbReference type="Proteomes" id="UP000509367">
    <property type="component" value="Chromosome"/>
</dbReference>
<accession>A0A6N1VHB5</accession>
<dbReference type="GO" id="GO:0016920">
    <property type="term" value="F:pyroglutamyl-peptidase activity"/>
    <property type="evidence" value="ECO:0007669"/>
    <property type="project" value="InterPro"/>
</dbReference>
<keyword evidence="6" id="KW-0788">Thiol protease</keyword>
<sequence length="206" mass="21911">MTVRLLVTGFEPFPGAPVNPTERLVRHFENEPPLADEDVACRFAVLPVDYGQAIPALERVSAVFRPHVAVHFGLAREARGFRLERRARTGIGADIPDNAGNRPGRCEIRAGRGHVPSGLPLNAMEAALRDAGHAVEWSDDAGGYLCNYVFFHSAAGLCRGLETARSGFVHVGPVAMPGKPDGAGLPGFGELVRGAEIVLRASISGL</sequence>
<dbReference type="PANTHER" id="PTHR23402:SF1">
    <property type="entry name" value="PYROGLUTAMYL-PEPTIDASE I"/>
    <property type="match status" value="1"/>
</dbReference>
<evidence type="ECO:0000256" key="5">
    <source>
        <dbReference type="ARBA" id="ARBA00022801"/>
    </source>
</evidence>
<dbReference type="PANTHER" id="PTHR23402">
    <property type="entry name" value="PROTEASE FAMILY C15 PYROGLUTAMYL-PEPTIDASE I-RELATED"/>
    <property type="match status" value="1"/>
</dbReference>
<dbReference type="InterPro" id="IPR000816">
    <property type="entry name" value="Peptidase_C15"/>
</dbReference>
<protein>
    <recommendedName>
        <fullName evidence="2">Pyrrolidone-carboxylate peptidase</fullName>
    </recommendedName>
    <alternativeName>
        <fullName evidence="7">5-oxoprolyl-peptidase</fullName>
    </alternativeName>
    <alternativeName>
        <fullName evidence="8">Pyroglutamyl-peptidase I</fullName>
    </alternativeName>
</protein>
<dbReference type="InterPro" id="IPR036440">
    <property type="entry name" value="Peptidase_C15-like_sf"/>
</dbReference>
<dbReference type="AlphaFoldDB" id="A0A6N1VHB5"/>
<dbReference type="PRINTS" id="PR00706">
    <property type="entry name" value="PYROGLUPTASE"/>
</dbReference>
<reference evidence="9 10" key="1">
    <citation type="submission" date="2020-06" db="EMBL/GenBank/DDBJ databases">
        <title>Oricola thermophila sp. nov. isolated from a tidal sediments.</title>
        <authorList>
            <person name="Kwon K.K."/>
            <person name="Yang S.-H."/>
            <person name="Park M.-J."/>
        </authorList>
    </citation>
    <scope>NUCLEOTIDE SEQUENCE [LARGE SCALE GENOMIC DNA]</scope>
    <source>
        <strain evidence="9 10">MEBiC13590</strain>
    </source>
</reference>
<proteinExistence type="inferred from homology"/>